<dbReference type="SMART" id="SM00065">
    <property type="entry name" value="GAF"/>
    <property type="match status" value="1"/>
</dbReference>
<proteinExistence type="predicted"/>
<dbReference type="Gene3D" id="3.30.450.20">
    <property type="entry name" value="PAS domain"/>
    <property type="match status" value="2"/>
</dbReference>
<evidence type="ECO:0000313" key="4">
    <source>
        <dbReference type="EMBL" id="MBL6449826.1"/>
    </source>
</evidence>
<name>A0A937G3V7_9BACT</name>
<keyword evidence="5" id="KW-1185">Reference proteome</keyword>
<dbReference type="Pfam" id="PF13185">
    <property type="entry name" value="GAF_2"/>
    <property type="match status" value="1"/>
</dbReference>
<dbReference type="PROSITE" id="PS50113">
    <property type="entry name" value="PAC"/>
    <property type="match status" value="2"/>
</dbReference>
<feature type="transmembrane region" description="Helical" evidence="2">
    <location>
        <begin position="73"/>
        <end position="92"/>
    </location>
</feature>
<dbReference type="InterPro" id="IPR035965">
    <property type="entry name" value="PAS-like_dom_sf"/>
</dbReference>
<evidence type="ECO:0000256" key="2">
    <source>
        <dbReference type="SAM" id="Phobius"/>
    </source>
</evidence>
<keyword evidence="1" id="KW-0175">Coiled coil</keyword>
<dbReference type="InterPro" id="IPR013656">
    <property type="entry name" value="PAS_4"/>
</dbReference>
<evidence type="ECO:0000256" key="1">
    <source>
        <dbReference type="SAM" id="Coils"/>
    </source>
</evidence>
<organism evidence="4 5">
    <name type="scientific">Fulvivirga marina</name>
    <dbReference type="NCBI Taxonomy" id="2494733"/>
    <lineage>
        <taxon>Bacteria</taxon>
        <taxon>Pseudomonadati</taxon>
        <taxon>Bacteroidota</taxon>
        <taxon>Cytophagia</taxon>
        <taxon>Cytophagales</taxon>
        <taxon>Fulvivirgaceae</taxon>
        <taxon>Fulvivirga</taxon>
    </lineage>
</organism>
<gene>
    <name evidence="4" type="ORF">JMN32_26175</name>
</gene>
<evidence type="ECO:0000259" key="3">
    <source>
        <dbReference type="PROSITE" id="PS50113"/>
    </source>
</evidence>
<dbReference type="InterPro" id="IPR052155">
    <property type="entry name" value="Biofilm_reg_signaling"/>
</dbReference>
<dbReference type="InterPro" id="IPR003018">
    <property type="entry name" value="GAF"/>
</dbReference>
<dbReference type="InterPro" id="IPR000700">
    <property type="entry name" value="PAS-assoc_C"/>
</dbReference>
<feature type="domain" description="PAC" evidence="3">
    <location>
        <begin position="532"/>
        <end position="585"/>
    </location>
</feature>
<dbReference type="NCBIfam" id="TIGR00229">
    <property type="entry name" value="sensory_box"/>
    <property type="match status" value="2"/>
</dbReference>
<sequence>MEGTEKISAEQLKSFHNKVNEEADSIIHYFMVGYFIFGLFLSIFYSTWGFGIVMGSISLGLYFLAKTFLSGKLTFRLIVSFLFWNFGTQFIIQLHGMYEMHFFYFVSLTVLLFYEDWRVLLPAIIYAIISFLLLFYIQLSGSEYNMYFENLPELTIKNSILHIAILGLYAGLCILWSNLQRRQTGDTGMNFLQMEEQLKLMDTNIHFSDSISQGNLSAKYNADQADRLGESLMNMRDSLVEASEREAKEKFVNVGLASIGEILRNNAEDLDILCDKVIEKLVSYMKANQGGIFILNNDDNTDDTYLELTACRAYERKKFMEKRVEVGQGLVGQAAIEKETIYMLDIPEGYLNITSGLGLATPNSLLIVPLKSNEEVVGVIEMASFEEFSPTDIEFLEKVGESIASTIISTKTNQTTKELLEQSRQMTEEMQAQEEEMRQNMEEMQATQEEMGRTQKELTAKEANLNALINNTTDSIITIDRNYKVVVMNDVQKSRYTDTQYEGLQEGSNALDMLGSVREEWKAYYDRAMSGERLDFTIKSSVHGEDTWREYFINPIKEKSGNIIGASIFSRDVTEKKRMEVELEKKGFVLDTMINSTSNTYFALDAQYRVILANKVLRERFKEQGITLNPGDSILDKMHGEDKEKWKNRYDRALKGEKFAVEEKRELKDRELFISVHCDPIRNEDGEIIGATVVSRDITDQKVAIDKVEKLTAEIAKLKGK</sequence>
<comment type="caution">
    <text evidence="4">The sequence shown here is derived from an EMBL/GenBank/DDBJ whole genome shotgun (WGS) entry which is preliminary data.</text>
</comment>
<keyword evidence="2" id="KW-0812">Transmembrane</keyword>
<dbReference type="SUPFAM" id="SSF55785">
    <property type="entry name" value="PYP-like sensor domain (PAS domain)"/>
    <property type="match status" value="2"/>
</dbReference>
<dbReference type="PANTHER" id="PTHR44757:SF2">
    <property type="entry name" value="BIOFILM ARCHITECTURE MAINTENANCE PROTEIN MBAA"/>
    <property type="match status" value="1"/>
</dbReference>
<keyword evidence="2" id="KW-1133">Transmembrane helix</keyword>
<dbReference type="InterPro" id="IPR000014">
    <property type="entry name" value="PAS"/>
</dbReference>
<accession>A0A937G3V7</accession>
<reference evidence="4" key="1">
    <citation type="submission" date="2021-01" db="EMBL/GenBank/DDBJ databases">
        <title>Fulvivirga kasyanovii gen. nov., sp nov., a novel member of the phylum Bacteroidetes isolated from seawater in a mussel farm.</title>
        <authorList>
            <person name="Zhao L.-H."/>
            <person name="Wang Z.-J."/>
        </authorList>
    </citation>
    <scope>NUCLEOTIDE SEQUENCE</scope>
    <source>
        <strain evidence="4">29W222</strain>
    </source>
</reference>
<dbReference type="Gene3D" id="3.30.450.40">
    <property type="match status" value="1"/>
</dbReference>
<feature type="transmembrane region" description="Helical" evidence="2">
    <location>
        <begin position="119"/>
        <end position="139"/>
    </location>
</feature>
<feature type="coiled-coil region" evidence="1">
    <location>
        <begin position="416"/>
        <end position="471"/>
    </location>
</feature>
<dbReference type="Pfam" id="PF08448">
    <property type="entry name" value="PAS_4"/>
    <property type="match status" value="2"/>
</dbReference>
<keyword evidence="2" id="KW-0472">Membrane</keyword>
<feature type="transmembrane region" description="Helical" evidence="2">
    <location>
        <begin position="159"/>
        <end position="179"/>
    </location>
</feature>
<dbReference type="InterPro" id="IPR029016">
    <property type="entry name" value="GAF-like_dom_sf"/>
</dbReference>
<feature type="domain" description="PAC" evidence="3">
    <location>
        <begin position="657"/>
        <end position="710"/>
    </location>
</feature>
<dbReference type="EMBL" id="JAEUGD010000067">
    <property type="protein sequence ID" value="MBL6449826.1"/>
    <property type="molecule type" value="Genomic_DNA"/>
</dbReference>
<protein>
    <submittedName>
        <fullName evidence="4">PAS domain-containing protein</fullName>
    </submittedName>
</protein>
<dbReference type="PANTHER" id="PTHR44757">
    <property type="entry name" value="DIGUANYLATE CYCLASE DGCP"/>
    <property type="match status" value="1"/>
</dbReference>
<dbReference type="AlphaFoldDB" id="A0A937G3V7"/>
<dbReference type="Proteomes" id="UP000614216">
    <property type="component" value="Unassembled WGS sequence"/>
</dbReference>
<evidence type="ECO:0000313" key="5">
    <source>
        <dbReference type="Proteomes" id="UP000614216"/>
    </source>
</evidence>
<dbReference type="RefSeq" id="WP_202859367.1">
    <property type="nucleotide sequence ID" value="NZ_JAEUGD010000067.1"/>
</dbReference>
<dbReference type="SUPFAM" id="SSF55781">
    <property type="entry name" value="GAF domain-like"/>
    <property type="match status" value="1"/>
</dbReference>
<feature type="transmembrane region" description="Helical" evidence="2">
    <location>
        <begin position="34"/>
        <end position="64"/>
    </location>
</feature>